<organism evidence="5">
    <name type="scientific">Brachypodium distachyon</name>
    <name type="common">Purple false brome</name>
    <name type="synonym">Trachynia distachya</name>
    <dbReference type="NCBI Taxonomy" id="15368"/>
    <lineage>
        <taxon>Eukaryota</taxon>
        <taxon>Viridiplantae</taxon>
        <taxon>Streptophyta</taxon>
        <taxon>Embryophyta</taxon>
        <taxon>Tracheophyta</taxon>
        <taxon>Spermatophyta</taxon>
        <taxon>Magnoliopsida</taxon>
        <taxon>Liliopsida</taxon>
        <taxon>Poales</taxon>
        <taxon>Poaceae</taxon>
        <taxon>BOP clade</taxon>
        <taxon>Pooideae</taxon>
        <taxon>Stipodae</taxon>
        <taxon>Brachypodieae</taxon>
        <taxon>Brachypodium</taxon>
    </lineage>
</organism>
<dbReference type="HOGENOM" id="CLU_015101_0_2_1"/>
<feature type="transmembrane region" description="Helical" evidence="4">
    <location>
        <begin position="12"/>
        <end position="30"/>
    </location>
</feature>
<dbReference type="InterPro" id="IPR035669">
    <property type="entry name" value="SGNH_plant_lipase-like"/>
</dbReference>
<dbReference type="InterPro" id="IPR051058">
    <property type="entry name" value="GDSL_Est/Lipase"/>
</dbReference>
<dbReference type="GO" id="GO:0016042">
    <property type="term" value="P:lipid catabolic process"/>
    <property type="evidence" value="ECO:0007669"/>
    <property type="project" value="UniProtKB-KW"/>
</dbReference>
<evidence type="ECO:0000313" key="7">
    <source>
        <dbReference type="Proteomes" id="UP000008810"/>
    </source>
</evidence>
<dbReference type="eggNOG" id="ENOG502R6JU">
    <property type="taxonomic scope" value="Eukaryota"/>
</dbReference>
<evidence type="ECO:0000256" key="3">
    <source>
        <dbReference type="ARBA" id="ARBA00022963"/>
    </source>
</evidence>
<gene>
    <name evidence="6" type="primary">LOC100828810</name>
    <name evidence="5" type="ORF">BRADI_3g59722v3</name>
</gene>
<dbReference type="SUPFAM" id="SSF52266">
    <property type="entry name" value="SGNH hydrolase"/>
    <property type="match status" value="1"/>
</dbReference>
<reference evidence="5" key="2">
    <citation type="submission" date="2017-06" db="EMBL/GenBank/DDBJ databases">
        <title>WGS assembly of Brachypodium distachyon.</title>
        <authorList>
            <consortium name="The International Brachypodium Initiative"/>
            <person name="Lucas S."/>
            <person name="Harmon-Smith M."/>
            <person name="Lail K."/>
            <person name="Tice H."/>
            <person name="Grimwood J."/>
            <person name="Bruce D."/>
            <person name="Barry K."/>
            <person name="Shu S."/>
            <person name="Lindquist E."/>
            <person name="Wang M."/>
            <person name="Pitluck S."/>
            <person name="Vogel J.P."/>
            <person name="Garvin D.F."/>
            <person name="Mockler T.C."/>
            <person name="Schmutz J."/>
            <person name="Rokhsar D."/>
            <person name="Bevan M.W."/>
        </authorList>
    </citation>
    <scope>NUCLEOTIDE SEQUENCE</scope>
    <source>
        <strain evidence="5">Bd21</strain>
    </source>
</reference>
<dbReference type="PANTHER" id="PTHR45648">
    <property type="entry name" value="GDSL LIPASE/ACYLHYDROLASE FAMILY PROTEIN (AFU_ORTHOLOGUE AFUA_4G14700)"/>
    <property type="match status" value="1"/>
</dbReference>
<keyword evidence="4" id="KW-1133">Transmembrane helix</keyword>
<dbReference type="OMA" id="MFAFLQQ"/>
<evidence type="ECO:0008006" key="8">
    <source>
        <dbReference type="Google" id="ProtNLM"/>
    </source>
</evidence>
<dbReference type="Proteomes" id="UP000008810">
    <property type="component" value="Chromosome 3"/>
</dbReference>
<dbReference type="OrthoDB" id="1600564at2759"/>
<keyword evidence="2" id="KW-0378">Hydrolase</keyword>
<accession>I1IFF9</accession>
<dbReference type="FunCoup" id="I1IFF9">
    <property type="interactions" value="64"/>
</dbReference>
<dbReference type="EnsemblPlants" id="KQK01994">
    <property type="protein sequence ID" value="KQK01994"/>
    <property type="gene ID" value="BRADI_3g59722v3"/>
</dbReference>
<evidence type="ECO:0000256" key="1">
    <source>
        <dbReference type="ARBA" id="ARBA00008668"/>
    </source>
</evidence>
<reference evidence="5 6" key="1">
    <citation type="journal article" date="2010" name="Nature">
        <title>Genome sequencing and analysis of the model grass Brachypodium distachyon.</title>
        <authorList>
            <consortium name="International Brachypodium Initiative"/>
        </authorList>
    </citation>
    <scope>NUCLEOTIDE SEQUENCE [LARGE SCALE GENOMIC DNA]</scope>
    <source>
        <strain evidence="5 6">Bd21</strain>
    </source>
</reference>
<dbReference type="EMBL" id="CM000882">
    <property type="protein sequence ID" value="KQK01994.1"/>
    <property type="molecule type" value="Genomic_DNA"/>
</dbReference>
<dbReference type="InterPro" id="IPR036514">
    <property type="entry name" value="SGNH_hydro_sf"/>
</dbReference>
<dbReference type="Pfam" id="PF00657">
    <property type="entry name" value="Lipase_GDSL"/>
    <property type="match status" value="1"/>
</dbReference>
<evidence type="ECO:0000313" key="5">
    <source>
        <dbReference type="EMBL" id="KQK01994.1"/>
    </source>
</evidence>
<protein>
    <recommendedName>
        <fullName evidence="8">GDSL esterase/lipase</fullName>
    </recommendedName>
</protein>
<proteinExistence type="inferred from homology"/>
<keyword evidence="3" id="KW-0443">Lipid metabolism</keyword>
<dbReference type="InterPro" id="IPR001087">
    <property type="entry name" value="GDSL"/>
</dbReference>
<dbReference type="GeneID" id="100828810"/>
<evidence type="ECO:0000256" key="2">
    <source>
        <dbReference type="ARBA" id="ARBA00022801"/>
    </source>
</evidence>
<dbReference type="Gene3D" id="3.40.50.1110">
    <property type="entry name" value="SGNH hydrolase"/>
    <property type="match status" value="1"/>
</dbReference>
<dbReference type="Gramene" id="KQK01994">
    <property type="protein sequence ID" value="KQK01994"/>
    <property type="gene ID" value="BRADI_3g59722v3"/>
</dbReference>
<keyword evidence="4" id="KW-0472">Membrane</keyword>
<dbReference type="KEGG" id="bdi:100828810"/>
<comment type="similarity">
    <text evidence="1">Belongs to the 'GDSL' lipolytic enzyme family.</text>
</comment>
<dbReference type="CDD" id="cd01837">
    <property type="entry name" value="SGNH_plant_lipase_like"/>
    <property type="match status" value="1"/>
</dbReference>
<keyword evidence="7" id="KW-1185">Reference proteome</keyword>
<keyword evidence="4" id="KW-0812">Transmembrane</keyword>
<dbReference type="RefSeq" id="XP_003573119.1">
    <property type="nucleotide sequence ID" value="XM_003573071.4"/>
</dbReference>
<dbReference type="GO" id="GO:0016788">
    <property type="term" value="F:hydrolase activity, acting on ester bonds"/>
    <property type="evidence" value="ECO:0007669"/>
    <property type="project" value="InterPro"/>
</dbReference>
<name>I1IFF9_BRADI</name>
<keyword evidence="3" id="KW-0442">Lipid degradation</keyword>
<dbReference type="AlphaFoldDB" id="I1IFF9"/>
<sequence length="372" mass="39283">MTRVRGGNYKALMVLPAMILVCGGGLLVAARGREEAHLVPAVYVFGDSTVDVGNNQFLPGFKPGQLPYGIDFPGSRPTGRFSNGYNTADSIARLVGFKRSPPAYLSLTPETSRQIVRGFRGVNYASGGSGILDTTGNGTITLTKQVEFFAATKSNMTNPNPGKIDELLSKSLFLISDGGNDFFAFLSENRTAAEVPSLYADLLSNYTRHVQTLYKLGARRFGVIDVPPIGCVPAIRATSPSGETKCVEGANALAKGFNDALRKLMAGLAAKLPGMKYSVGSSYNVITFVTAHPGYAGFRDVASACCGGGRLGGEVGCLPNSTYCANRNDHLFWDAVHGTEATARRGAAVIFAAPVKLGFAAPINFKQLVSSS</sequence>
<dbReference type="PANTHER" id="PTHR45648:SF99">
    <property type="entry name" value="OS02G0740400 PROTEIN"/>
    <property type="match status" value="1"/>
</dbReference>
<evidence type="ECO:0000313" key="6">
    <source>
        <dbReference type="EnsemblPlants" id="KQK01994"/>
    </source>
</evidence>
<reference evidence="6" key="3">
    <citation type="submission" date="2018-08" db="UniProtKB">
        <authorList>
            <consortium name="EnsemblPlants"/>
        </authorList>
    </citation>
    <scope>IDENTIFICATION</scope>
    <source>
        <strain evidence="6">cv. Bd21</strain>
    </source>
</reference>
<evidence type="ECO:0000256" key="4">
    <source>
        <dbReference type="SAM" id="Phobius"/>
    </source>
</evidence>